<accession>F4NCM0</accession>
<dbReference type="GO" id="GO:0003723">
    <property type="term" value="F:RNA binding"/>
    <property type="evidence" value="ECO:0007669"/>
    <property type="project" value="UniProtKB-UniRule"/>
</dbReference>
<dbReference type="InterPro" id="IPR000504">
    <property type="entry name" value="RRM_dom"/>
</dbReference>
<evidence type="ECO:0000256" key="2">
    <source>
        <dbReference type="SAM" id="MobiDB-lite"/>
    </source>
</evidence>
<name>F4NCM0_BETVV</name>
<keyword evidence="1" id="KW-0694">RNA-binding</keyword>
<proteinExistence type="predicted"/>
<dbReference type="InterPro" id="IPR035979">
    <property type="entry name" value="RBD_domain_sf"/>
</dbReference>
<protein>
    <recommendedName>
        <fullName evidence="3">RRM domain-containing protein</fullName>
    </recommendedName>
</protein>
<dbReference type="CDD" id="cd00590">
    <property type="entry name" value="RRM_SF"/>
    <property type="match status" value="1"/>
</dbReference>
<evidence type="ECO:0000256" key="1">
    <source>
        <dbReference type="PROSITE-ProRule" id="PRU00176"/>
    </source>
</evidence>
<feature type="compositionally biased region" description="Pro residues" evidence="2">
    <location>
        <begin position="167"/>
        <end position="188"/>
    </location>
</feature>
<evidence type="ECO:0000313" key="4">
    <source>
        <dbReference type="EMBL" id="CCA66221.1"/>
    </source>
</evidence>
<dbReference type="Pfam" id="PF00076">
    <property type="entry name" value="RRM_1"/>
    <property type="match status" value="1"/>
</dbReference>
<feature type="compositionally biased region" description="Polar residues" evidence="2">
    <location>
        <begin position="120"/>
        <end position="136"/>
    </location>
</feature>
<feature type="region of interest" description="Disordered" evidence="2">
    <location>
        <begin position="550"/>
        <end position="630"/>
    </location>
</feature>
<dbReference type="SUPFAM" id="SSF54928">
    <property type="entry name" value="RNA-binding domain, RBD"/>
    <property type="match status" value="1"/>
</dbReference>
<evidence type="ECO:0000259" key="3">
    <source>
        <dbReference type="PROSITE" id="PS50102"/>
    </source>
</evidence>
<feature type="compositionally biased region" description="Low complexity" evidence="2">
    <location>
        <begin position="615"/>
        <end position="630"/>
    </location>
</feature>
<sequence length="674" mass="75286">MRDSRERKSVFQLEQPWTIVNRRKSPVKSTPASKTCFIDFLPSNICHYDLAKTFGIYGAITNIHIPEKLRPNCQHRFAFIRFSTSESLERAIHGENGRKLKNGSLRVFAAKYDSRPPKTSLKQKTFTKPSHTNPMPTNKKPYQRPSYNQFSPLVDNRSYKDATITPNPNPPNPNPQCTPTGNPQPGPSVPSHVSKRQPIPLQDPEPAPDCFHFEPCSAKRLSSRLLGESVEKIRDELEVDKFEGEDLIAIKGSRFHGNDELFSRSIVAVSSSSQSSTQIHDHILAEGVTCITIKPIGGLQHLVTFSSMEDKLAIMESKWLENWFDDMREVYDSCAAKWKETWVKVYGVPIKSWSYENFFNIGNVFGRVLSIEYSGFEYARILLLTDCLFNINCKMIFQLEGKNSRIFVAEDVRHHVQPVISVPHKSPPPSVEESKGSDEDDINIPSFSTLKVSKCNLSSPHDKNLIEVTQPSQNTGYNINAADDCEKGAPIINAIITSVPSAPSATRFSPLGHKPNNDLHHQAQIISPPHDQKPPFGPIPISLSSSPITTQNRFGPLLPNTKPQLNSQTSSTSSLSSGPMFPPGFENSIPTAAKRRHAQKRIRKLQKKIKKKTKTITSSSSQPSQPSPSIITSQDVLKLASELGLRVEGPLSCIENLITAILKRQKEDWDASLQ</sequence>
<feature type="region of interest" description="Disordered" evidence="2">
    <location>
        <begin position="111"/>
        <end position="210"/>
    </location>
</feature>
<dbReference type="PROSITE" id="PS50102">
    <property type="entry name" value="RRM"/>
    <property type="match status" value="1"/>
</dbReference>
<organism evidence="4">
    <name type="scientific">Beta vulgaris subsp. vulgaris</name>
    <name type="common">Beet</name>
    <dbReference type="NCBI Taxonomy" id="3555"/>
    <lineage>
        <taxon>Eukaryota</taxon>
        <taxon>Viridiplantae</taxon>
        <taxon>Streptophyta</taxon>
        <taxon>Embryophyta</taxon>
        <taxon>Tracheophyta</taxon>
        <taxon>Spermatophyta</taxon>
        <taxon>Magnoliopsida</taxon>
        <taxon>eudicotyledons</taxon>
        <taxon>Gunneridae</taxon>
        <taxon>Pentapetalae</taxon>
        <taxon>Caryophyllales</taxon>
        <taxon>Chenopodiaceae</taxon>
        <taxon>Betoideae</taxon>
        <taxon>Beta</taxon>
    </lineage>
</organism>
<dbReference type="InterPro" id="IPR012677">
    <property type="entry name" value="Nucleotide-bd_a/b_plait_sf"/>
</dbReference>
<dbReference type="EMBL" id="FR852878">
    <property type="protein sequence ID" value="CCA66221.1"/>
    <property type="molecule type" value="Genomic_DNA"/>
</dbReference>
<dbReference type="Gene3D" id="3.30.70.330">
    <property type="match status" value="1"/>
</dbReference>
<feature type="domain" description="RRM" evidence="3">
    <location>
        <begin position="34"/>
        <end position="112"/>
    </location>
</feature>
<reference evidence="4" key="1">
    <citation type="journal article" date="2014" name="Plant J.">
        <title>Profiling of extensively diversified plant LINEs reveals distinct plant-specific subclades.</title>
        <authorList>
            <person name="Heitkam T."/>
            <person name="Holtgrawe D."/>
            <person name="Dohm J.C."/>
            <person name="Minoche A.E."/>
            <person name="Himmelbauer H."/>
            <person name="Weisshaar B."/>
            <person name="Schmidt T."/>
        </authorList>
    </citation>
    <scope>NUCLEOTIDE SEQUENCE</scope>
</reference>
<feature type="compositionally biased region" description="Low complexity" evidence="2">
    <location>
        <begin position="564"/>
        <end position="577"/>
    </location>
</feature>
<feature type="compositionally biased region" description="Basic residues" evidence="2">
    <location>
        <begin position="593"/>
        <end position="614"/>
    </location>
</feature>
<dbReference type="AlphaFoldDB" id="F4NCM0"/>
<dbReference type="SMART" id="SM00360">
    <property type="entry name" value="RRM"/>
    <property type="match status" value="1"/>
</dbReference>
<feature type="region of interest" description="Disordered" evidence="2">
    <location>
        <begin position="420"/>
        <end position="439"/>
    </location>
</feature>